<dbReference type="Proteomes" id="UP000822688">
    <property type="component" value="Chromosome 3"/>
</dbReference>
<evidence type="ECO:0000313" key="1">
    <source>
        <dbReference type="EMBL" id="KAG0582031.1"/>
    </source>
</evidence>
<protein>
    <submittedName>
        <fullName evidence="1">Uncharacterized protein</fullName>
    </submittedName>
</protein>
<dbReference type="EMBL" id="CM026423">
    <property type="protein sequence ID" value="KAG0582031.1"/>
    <property type="molecule type" value="Genomic_DNA"/>
</dbReference>
<comment type="caution">
    <text evidence="1">The sequence shown here is derived from an EMBL/GenBank/DDBJ whole genome shotgun (WGS) entry which is preliminary data.</text>
</comment>
<proteinExistence type="predicted"/>
<dbReference type="AlphaFoldDB" id="A0A8T0IGJ4"/>
<evidence type="ECO:0000313" key="2">
    <source>
        <dbReference type="Proteomes" id="UP000822688"/>
    </source>
</evidence>
<accession>A0A8T0IGJ4</accession>
<sequence>MSNANKDFTRLCANIVFQSTITQGNGNHMKKYKKKCMCK</sequence>
<keyword evidence="2" id="KW-1185">Reference proteome</keyword>
<reference evidence="1" key="1">
    <citation type="submission" date="2020-06" db="EMBL/GenBank/DDBJ databases">
        <title>WGS assembly of Ceratodon purpureus strain R40.</title>
        <authorList>
            <person name="Carey S.B."/>
            <person name="Jenkins J."/>
            <person name="Shu S."/>
            <person name="Lovell J.T."/>
            <person name="Sreedasyam A."/>
            <person name="Maumus F."/>
            <person name="Tiley G.P."/>
            <person name="Fernandez-Pozo N."/>
            <person name="Barry K."/>
            <person name="Chen C."/>
            <person name="Wang M."/>
            <person name="Lipzen A."/>
            <person name="Daum C."/>
            <person name="Saski C.A."/>
            <person name="Payton A.C."/>
            <person name="Mcbreen J.C."/>
            <person name="Conrad R.E."/>
            <person name="Kollar L.M."/>
            <person name="Olsson S."/>
            <person name="Huttunen S."/>
            <person name="Landis J.B."/>
            <person name="Wickett N.J."/>
            <person name="Johnson M.G."/>
            <person name="Rensing S.A."/>
            <person name="Grimwood J."/>
            <person name="Schmutz J."/>
            <person name="Mcdaniel S.F."/>
        </authorList>
    </citation>
    <scope>NUCLEOTIDE SEQUENCE</scope>
    <source>
        <strain evidence="1">R40</strain>
    </source>
</reference>
<name>A0A8T0IGJ4_CERPU</name>
<organism evidence="1 2">
    <name type="scientific">Ceratodon purpureus</name>
    <name type="common">Fire moss</name>
    <name type="synonym">Dicranum purpureum</name>
    <dbReference type="NCBI Taxonomy" id="3225"/>
    <lineage>
        <taxon>Eukaryota</taxon>
        <taxon>Viridiplantae</taxon>
        <taxon>Streptophyta</taxon>
        <taxon>Embryophyta</taxon>
        <taxon>Bryophyta</taxon>
        <taxon>Bryophytina</taxon>
        <taxon>Bryopsida</taxon>
        <taxon>Dicranidae</taxon>
        <taxon>Pseudoditrichales</taxon>
        <taxon>Ditrichaceae</taxon>
        <taxon>Ceratodon</taxon>
    </lineage>
</organism>
<gene>
    <name evidence="1" type="ORF">KC19_3G028000</name>
</gene>